<organism evidence="1 2">
    <name type="scientific">Riccia sorocarpa</name>
    <dbReference type="NCBI Taxonomy" id="122646"/>
    <lineage>
        <taxon>Eukaryota</taxon>
        <taxon>Viridiplantae</taxon>
        <taxon>Streptophyta</taxon>
        <taxon>Embryophyta</taxon>
        <taxon>Marchantiophyta</taxon>
        <taxon>Marchantiopsida</taxon>
        <taxon>Marchantiidae</taxon>
        <taxon>Marchantiales</taxon>
        <taxon>Ricciaceae</taxon>
        <taxon>Riccia</taxon>
    </lineage>
</organism>
<gene>
    <name evidence="1" type="ORF">R1sor_006096</name>
</gene>
<evidence type="ECO:0000313" key="2">
    <source>
        <dbReference type="Proteomes" id="UP001633002"/>
    </source>
</evidence>
<sequence length="70" mass="8218">MFSLVIFKRRRWLRSRKLNFQVLELASPPTLLPVTFNLTDLQNVSSRWYPLASLFPEKPLYTLLLQQAGP</sequence>
<dbReference type="EMBL" id="JBJQOH010000003">
    <property type="protein sequence ID" value="KAL3692445.1"/>
    <property type="molecule type" value="Genomic_DNA"/>
</dbReference>
<comment type="caution">
    <text evidence="1">The sequence shown here is derived from an EMBL/GenBank/DDBJ whole genome shotgun (WGS) entry which is preliminary data.</text>
</comment>
<name>A0ABD3HLE8_9MARC</name>
<protein>
    <submittedName>
        <fullName evidence="1">Uncharacterized protein</fullName>
    </submittedName>
</protein>
<reference evidence="1 2" key="1">
    <citation type="submission" date="2024-09" db="EMBL/GenBank/DDBJ databases">
        <title>Chromosome-scale assembly of Riccia sorocarpa.</title>
        <authorList>
            <person name="Paukszto L."/>
        </authorList>
    </citation>
    <scope>NUCLEOTIDE SEQUENCE [LARGE SCALE GENOMIC DNA]</scope>
    <source>
        <strain evidence="1">LP-2024</strain>
        <tissue evidence="1">Aerial parts of the thallus</tissue>
    </source>
</reference>
<keyword evidence="2" id="KW-1185">Reference proteome</keyword>
<evidence type="ECO:0000313" key="1">
    <source>
        <dbReference type="EMBL" id="KAL3692445.1"/>
    </source>
</evidence>
<proteinExistence type="predicted"/>
<accession>A0ABD3HLE8</accession>
<dbReference type="Proteomes" id="UP001633002">
    <property type="component" value="Unassembled WGS sequence"/>
</dbReference>
<dbReference type="AlphaFoldDB" id="A0ABD3HLE8"/>